<protein>
    <submittedName>
        <fullName evidence="1">Uncharacterized protein</fullName>
    </submittedName>
</protein>
<dbReference type="EMBL" id="LR031570">
    <property type="protein sequence ID" value="VDC71629.1"/>
    <property type="molecule type" value="Genomic_DNA"/>
</dbReference>
<dbReference type="AlphaFoldDB" id="A0A3P5YXL9"/>
<evidence type="ECO:0000313" key="1">
    <source>
        <dbReference type="EMBL" id="VDC71629.1"/>
    </source>
</evidence>
<reference evidence="1" key="1">
    <citation type="submission" date="2018-11" db="EMBL/GenBank/DDBJ databases">
        <authorList>
            <consortium name="Genoscope - CEA"/>
            <person name="William W."/>
        </authorList>
    </citation>
    <scope>NUCLEOTIDE SEQUENCE</scope>
</reference>
<organism evidence="1">
    <name type="scientific">Brassica campestris</name>
    <name type="common">Field mustard</name>
    <dbReference type="NCBI Taxonomy" id="3711"/>
    <lineage>
        <taxon>Eukaryota</taxon>
        <taxon>Viridiplantae</taxon>
        <taxon>Streptophyta</taxon>
        <taxon>Embryophyta</taxon>
        <taxon>Tracheophyta</taxon>
        <taxon>Spermatophyta</taxon>
        <taxon>Magnoliopsida</taxon>
        <taxon>eudicotyledons</taxon>
        <taxon>Gunneridae</taxon>
        <taxon>Pentapetalae</taxon>
        <taxon>rosids</taxon>
        <taxon>malvids</taxon>
        <taxon>Brassicales</taxon>
        <taxon>Brassicaceae</taxon>
        <taxon>Brassiceae</taxon>
        <taxon>Brassica</taxon>
    </lineage>
</organism>
<gene>
    <name evidence="1" type="ORF">BRAA05T21343Z</name>
</gene>
<proteinExistence type="predicted"/>
<accession>A0A3P5YXL9</accession>
<sequence>MYRKRRCSSRSLFIHSSRLGIDGTCRNLSDTKNIASSSNGTFRRPHNHRFYIRWFQAQISASKFCSTMHERGCEIRTFYYE</sequence>
<name>A0A3P5YXL9_BRACM</name>